<dbReference type="PROSITE" id="PS01319">
    <property type="entry name" value="RBFA"/>
    <property type="match status" value="1"/>
</dbReference>
<accession>A0A6J6LP06</accession>
<evidence type="ECO:0000256" key="1">
    <source>
        <dbReference type="SAM" id="MobiDB-lite"/>
    </source>
</evidence>
<reference evidence="2" key="1">
    <citation type="submission" date="2020-05" db="EMBL/GenBank/DDBJ databases">
        <authorList>
            <person name="Chiriac C."/>
            <person name="Salcher M."/>
            <person name="Ghai R."/>
            <person name="Kavagutti S V."/>
        </authorList>
    </citation>
    <scope>NUCLEOTIDE SEQUENCE</scope>
</reference>
<dbReference type="InterPro" id="IPR020053">
    <property type="entry name" value="Ribosome-bd_factorA_CS"/>
</dbReference>
<dbReference type="PANTHER" id="PTHR33515">
    <property type="entry name" value="RIBOSOME-BINDING FACTOR A, CHLOROPLASTIC-RELATED"/>
    <property type="match status" value="1"/>
</dbReference>
<name>A0A6J6LP06_9ZZZZ</name>
<dbReference type="GO" id="GO:0006364">
    <property type="term" value="P:rRNA processing"/>
    <property type="evidence" value="ECO:0007669"/>
    <property type="project" value="InterPro"/>
</dbReference>
<dbReference type="Gene3D" id="3.30.300.20">
    <property type="match status" value="1"/>
</dbReference>
<dbReference type="Pfam" id="PF02033">
    <property type="entry name" value="RBFA"/>
    <property type="match status" value="1"/>
</dbReference>
<sequence>MGTSHRAAKVADRIKVVIAQTLETKVKDPRLGFITITDVRITGDLQQASIFYTVLGDDESKIRTANALESARGLLRAEVGKELGMRITPTIAFFADGLAESAQNFEDLLSKVREQDKELAALREGAAPAGEADPYKIHKARGTDTGE</sequence>
<dbReference type="InterPro" id="IPR000238">
    <property type="entry name" value="RbfA"/>
</dbReference>
<dbReference type="EMBL" id="CAEZYX010000005">
    <property type="protein sequence ID" value="CAB4734437.1"/>
    <property type="molecule type" value="Genomic_DNA"/>
</dbReference>
<dbReference type="InterPro" id="IPR015946">
    <property type="entry name" value="KH_dom-like_a/b"/>
</dbReference>
<dbReference type="GO" id="GO:0005829">
    <property type="term" value="C:cytosol"/>
    <property type="evidence" value="ECO:0007669"/>
    <property type="project" value="TreeGrafter"/>
</dbReference>
<organism evidence="2">
    <name type="scientific">freshwater metagenome</name>
    <dbReference type="NCBI Taxonomy" id="449393"/>
    <lineage>
        <taxon>unclassified sequences</taxon>
        <taxon>metagenomes</taxon>
        <taxon>ecological metagenomes</taxon>
    </lineage>
</organism>
<evidence type="ECO:0000313" key="2">
    <source>
        <dbReference type="EMBL" id="CAB4663436.1"/>
    </source>
</evidence>
<dbReference type="AlphaFoldDB" id="A0A6J6LP06"/>
<feature type="region of interest" description="Disordered" evidence="1">
    <location>
        <begin position="121"/>
        <end position="147"/>
    </location>
</feature>
<proteinExistence type="inferred from homology"/>
<evidence type="ECO:0000313" key="3">
    <source>
        <dbReference type="EMBL" id="CAB4734437.1"/>
    </source>
</evidence>
<dbReference type="NCBIfam" id="TIGR00082">
    <property type="entry name" value="rbfA"/>
    <property type="match status" value="1"/>
</dbReference>
<evidence type="ECO:0000313" key="5">
    <source>
        <dbReference type="EMBL" id="CAB4978491.1"/>
    </source>
</evidence>
<feature type="compositionally biased region" description="Basic and acidic residues" evidence="1">
    <location>
        <begin position="133"/>
        <end position="147"/>
    </location>
</feature>
<protein>
    <submittedName>
        <fullName evidence="2">Unannotated protein</fullName>
    </submittedName>
</protein>
<dbReference type="HAMAP" id="MF_00003">
    <property type="entry name" value="RbfA"/>
    <property type="match status" value="1"/>
</dbReference>
<dbReference type="InterPro" id="IPR023799">
    <property type="entry name" value="RbfA_dom_sf"/>
</dbReference>
<dbReference type="EMBL" id="CAFBOI010000056">
    <property type="protein sequence ID" value="CAB4978491.1"/>
    <property type="molecule type" value="Genomic_DNA"/>
</dbReference>
<dbReference type="SUPFAM" id="SSF89919">
    <property type="entry name" value="Ribosome-binding factor A, RbfA"/>
    <property type="match status" value="1"/>
</dbReference>
<gene>
    <name evidence="2" type="ORF">UFOPK2312_00152</name>
    <name evidence="3" type="ORF">UFOPK2802_00103</name>
    <name evidence="4" type="ORF">UFOPK3083_00708</name>
    <name evidence="5" type="ORF">UFOPK3948_00603</name>
</gene>
<dbReference type="EMBL" id="CAEZWY010000008">
    <property type="protein sequence ID" value="CAB4663436.1"/>
    <property type="molecule type" value="Genomic_DNA"/>
</dbReference>
<dbReference type="PANTHER" id="PTHR33515:SF1">
    <property type="entry name" value="RIBOSOME-BINDING FACTOR A, CHLOROPLASTIC-RELATED"/>
    <property type="match status" value="1"/>
</dbReference>
<dbReference type="GO" id="GO:0043024">
    <property type="term" value="F:ribosomal small subunit binding"/>
    <property type="evidence" value="ECO:0007669"/>
    <property type="project" value="TreeGrafter"/>
</dbReference>
<evidence type="ECO:0000313" key="4">
    <source>
        <dbReference type="EMBL" id="CAB4807543.1"/>
    </source>
</evidence>
<dbReference type="EMBL" id="CAFAAT010000073">
    <property type="protein sequence ID" value="CAB4807543.1"/>
    <property type="molecule type" value="Genomic_DNA"/>
</dbReference>